<dbReference type="RefSeq" id="XP_018042690.1">
    <property type="nucleotide sequence ID" value="XM_018173856.1"/>
</dbReference>
<dbReference type="InterPro" id="IPR011051">
    <property type="entry name" value="RmlC_Cupin_sf"/>
</dbReference>
<dbReference type="SUPFAM" id="SSF51182">
    <property type="entry name" value="RmlC-like cupins"/>
    <property type="match status" value="1"/>
</dbReference>
<dbReference type="AlphaFoldDB" id="A0A177CXP4"/>
<evidence type="ECO:0000313" key="3">
    <source>
        <dbReference type="Proteomes" id="UP000077069"/>
    </source>
</evidence>
<reference evidence="2 3" key="1">
    <citation type="submission" date="2016-05" db="EMBL/GenBank/DDBJ databases">
        <title>Comparative analysis of secretome profiles of manganese(II)-oxidizing ascomycete fungi.</title>
        <authorList>
            <consortium name="DOE Joint Genome Institute"/>
            <person name="Zeiner C.A."/>
            <person name="Purvine S.O."/>
            <person name="Zink E.M."/>
            <person name="Wu S."/>
            <person name="Pasa-Tolic L."/>
            <person name="Chaput D.L."/>
            <person name="Haridas S."/>
            <person name="Grigoriev I.V."/>
            <person name="Santelli C.M."/>
            <person name="Hansel C.M."/>
        </authorList>
    </citation>
    <scope>NUCLEOTIDE SEQUENCE [LARGE SCALE GENOMIC DNA]</scope>
    <source>
        <strain evidence="2 3">AP3s5-JAC2a</strain>
    </source>
</reference>
<sequence>MGSTAKQFEKLTPPKRFITTHRDDGKAVFEERFGEETEMVTMPDGIAFGLDFTSKGIPINMAQDKDLDVYSNYLKNPPGLTISNGNVLRHVDIPPSMECTMHRTVSLDYGIVLEGQIDLLLDSGEQRTMKVGDVAIQRGTMHQWINRDTEKYCRMLFVLVDSEPLVIAGKKLGEELDAMPGVKPSE</sequence>
<dbReference type="EMBL" id="KV441548">
    <property type="protein sequence ID" value="OAG12325.1"/>
    <property type="molecule type" value="Genomic_DNA"/>
</dbReference>
<dbReference type="OrthoDB" id="5840532at2759"/>
<dbReference type="GeneID" id="28757342"/>
<evidence type="ECO:0000313" key="2">
    <source>
        <dbReference type="EMBL" id="OAG12325.1"/>
    </source>
</evidence>
<protein>
    <submittedName>
        <fullName evidence="2">Cupin domain-containing protein</fullName>
    </submittedName>
</protein>
<dbReference type="Pfam" id="PF07883">
    <property type="entry name" value="Cupin_2"/>
    <property type="match status" value="1"/>
</dbReference>
<dbReference type="InterPro" id="IPR014710">
    <property type="entry name" value="RmlC-like_jellyroll"/>
</dbReference>
<dbReference type="CDD" id="cd02231">
    <property type="entry name" value="cupin_BLL6423-like"/>
    <property type="match status" value="1"/>
</dbReference>
<dbReference type="InParanoid" id="A0A177CXP4"/>
<dbReference type="Gene3D" id="2.60.120.10">
    <property type="entry name" value="Jelly Rolls"/>
    <property type="match status" value="1"/>
</dbReference>
<proteinExistence type="predicted"/>
<dbReference type="PANTHER" id="PTHR36156:SF3">
    <property type="entry name" value="CUPIN 2 CONSERVED BARREL DOMAIN-CONTAINING PROTEIN"/>
    <property type="match status" value="1"/>
</dbReference>
<dbReference type="InterPro" id="IPR013096">
    <property type="entry name" value="Cupin_2"/>
</dbReference>
<evidence type="ECO:0000259" key="1">
    <source>
        <dbReference type="Pfam" id="PF07883"/>
    </source>
</evidence>
<dbReference type="InterPro" id="IPR047142">
    <property type="entry name" value="OryJ/VirC-like"/>
</dbReference>
<gene>
    <name evidence="2" type="ORF">CC84DRAFT_1079663</name>
</gene>
<accession>A0A177CXP4</accession>
<dbReference type="STRING" id="1460663.A0A177CXP4"/>
<keyword evidence="3" id="KW-1185">Reference proteome</keyword>
<name>A0A177CXP4_9PLEO</name>
<dbReference type="PANTHER" id="PTHR36156">
    <property type="entry name" value="SLR2101 PROTEIN"/>
    <property type="match status" value="1"/>
</dbReference>
<dbReference type="Proteomes" id="UP000077069">
    <property type="component" value="Unassembled WGS sequence"/>
</dbReference>
<feature type="domain" description="Cupin type-2" evidence="1">
    <location>
        <begin position="90"/>
        <end position="158"/>
    </location>
</feature>
<organism evidence="2 3">
    <name type="scientific">Paraphaeosphaeria sporulosa</name>
    <dbReference type="NCBI Taxonomy" id="1460663"/>
    <lineage>
        <taxon>Eukaryota</taxon>
        <taxon>Fungi</taxon>
        <taxon>Dikarya</taxon>
        <taxon>Ascomycota</taxon>
        <taxon>Pezizomycotina</taxon>
        <taxon>Dothideomycetes</taxon>
        <taxon>Pleosporomycetidae</taxon>
        <taxon>Pleosporales</taxon>
        <taxon>Massarineae</taxon>
        <taxon>Didymosphaeriaceae</taxon>
        <taxon>Paraphaeosphaeria</taxon>
    </lineage>
</organism>